<name>A0ACC7RDL2_9VIBR</name>
<sequence length="83" mass="9143">MSGYIDVIIETYAGKNTTSSSGVRARPIKGQGLDISMNVECSSKMRKSYPVGTKFLIKAKKISKEGGPEFLYAHYNSSYKVVE</sequence>
<dbReference type="Proteomes" id="UP001354073">
    <property type="component" value="Unassembled WGS sequence"/>
</dbReference>
<evidence type="ECO:0000313" key="2">
    <source>
        <dbReference type="Proteomes" id="UP001354073"/>
    </source>
</evidence>
<organism evidence="1 2">
    <name type="scientific">Vibrio campbellii</name>
    <dbReference type="NCBI Taxonomy" id="680"/>
    <lineage>
        <taxon>Bacteria</taxon>
        <taxon>Pseudomonadati</taxon>
        <taxon>Pseudomonadota</taxon>
        <taxon>Gammaproteobacteria</taxon>
        <taxon>Vibrionales</taxon>
        <taxon>Vibrionaceae</taxon>
        <taxon>Vibrio</taxon>
    </lineage>
</organism>
<evidence type="ECO:0000313" key="1">
    <source>
        <dbReference type="EMBL" id="MGI1899108.1"/>
    </source>
</evidence>
<gene>
    <name evidence="1" type="ORF">REH74_016390</name>
</gene>
<accession>A0ACC7RDL2</accession>
<comment type="caution">
    <text evidence="1">The sequence shown here is derived from an EMBL/GenBank/DDBJ whole genome shotgun (WGS) entry which is preliminary data.</text>
</comment>
<reference evidence="1" key="1">
    <citation type="submission" date="2024-11" db="EMBL/GenBank/DDBJ databases">
        <title>Identification of new Vibrio campbellii strains harboring the pVA1 plasmid isolated from Penaeus vannamei postlarvae affected by outbreaks of acute hepatopancreatic necrosis disease (AHPND) in Mexico.</title>
        <authorList>
            <person name="Gomez-Gil B."/>
            <person name="Enciso-Ibarra J."/>
        </authorList>
    </citation>
    <scope>NUCLEOTIDE SEQUENCE</scope>
    <source>
        <strain evidence="1">M270204</strain>
    </source>
</reference>
<protein>
    <submittedName>
        <fullName evidence="1">Uncharacterized protein</fullName>
    </submittedName>
</protein>
<dbReference type="EMBL" id="JAVHXJ020000084">
    <property type="protein sequence ID" value="MGI1899108.1"/>
    <property type="molecule type" value="Genomic_DNA"/>
</dbReference>
<proteinExistence type="predicted"/>